<dbReference type="PANTHER" id="PTHR10983">
    <property type="entry name" value="1-ACYLGLYCEROL-3-PHOSPHATE ACYLTRANSFERASE-RELATED"/>
    <property type="match status" value="1"/>
</dbReference>
<accession>A0A7N9CMU7</accession>
<sequence>AVWSSTSSSCARWRSGRSASSSTAASTAASPTRSGASWSCCWSGGPARSARCSRTRPRWSASGRSTRSSSSTTTSRSTSSSSKVLAKKELLYVPLIGWTWYFLEIVFCKRKWEEDRDTVIEGLKRLSDYPEYMWFLLYCEGTRFTETKHRVSMEVAAAKGLPVLKYHLLPRTKGFTTAVKCLRGTVAAVYDVTLNFRGNKNPSLLGILYGKKYEADMCVRTRSRRCTIRRGCFQGSSSSLPGGRGPS</sequence>
<reference evidence="3" key="2">
    <citation type="submission" date="2025-08" db="UniProtKB">
        <authorList>
            <consortium name="Ensembl"/>
        </authorList>
    </citation>
    <scope>IDENTIFICATION</scope>
</reference>
<dbReference type="Proteomes" id="UP000233100">
    <property type="component" value="Chromosome 3"/>
</dbReference>
<dbReference type="SMART" id="SM00563">
    <property type="entry name" value="PlsC"/>
    <property type="match status" value="1"/>
</dbReference>
<dbReference type="Pfam" id="PF01553">
    <property type="entry name" value="Acyltransferase"/>
    <property type="match status" value="1"/>
</dbReference>
<dbReference type="InterPro" id="IPR002123">
    <property type="entry name" value="Plipid/glycerol_acylTrfase"/>
</dbReference>
<dbReference type="PANTHER" id="PTHR10983:SF9">
    <property type="entry name" value="1-ACYL-SN-GLYCEROL-3-PHOSPHATE ACYLTRANSFERASE GAMMA"/>
    <property type="match status" value="1"/>
</dbReference>
<evidence type="ECO:0000256" key="1">
    <source>
        <dbReference type="SAM" id="MobiDB-lite"/>
    </source>
</evidence>
<protein>
    <recommendedName>
        <fullName evidence="2">Phospholipid/glycerol acyltransferase domain-containing protein</fullName>
    </recommendedName>
</protein>
<evidence type="ECO:0000313" key="4">
    <source>
        <dbReference type="Proteomes" id="UP000233100"/>
    </source>
</evidence>
<reference evidence="3" key="3">
    <citation type="submission" date="2025-09" db="UniProtKB">
        <authorList>
            <consortium name="Ensembl"/>
        </authorList>
    </citation>
    <scope>IDENTIFICATION</scope>
</reference>
<dbReference type="GO" id="GO:0005783">
    <property type="term" value="C:endoplasmic reticulum"/>
    <property type="evidence" value="ECO:0007669"/>
    <property type="project" value="TreeGrafter"/>
</dbReference>
<feature type="compositionally biased region" description="Low complexity" evidence="1">
    <location>
        <begin position="64"/>
        <end position="78"/>
    </location>
</feature>
<evidence type="ECO:0000259" key="2">
    <source>
        <dbReference type="SMART" id="SM00563"/>
    </source>
</evidence>
<dbReference type="GeneTree" id="ENSGT00950000182836"/>
<organism evidence="3 4">
    <name type="scientific">Macaca fascicularis</name>
    <name type="common">Crab-eating macaque</name>
    <name type="synonym">Cynomolgus monkey</name>
    <dbReference type="NCBI Taxonomy" id="9541"/>
    <lineage>
        <taxon>Eukaryota</taxon>
        <taxon>Metazoa</taxon>
        <taxon>Chordata</taxon>
        <taxon>Craniata</taxon>
        <taxon>Vertebrata</taxon>
        <taxon>Euteleostomi</taxon>
        <taxon>Mammalia</taxon>
        <taxon>Eutheria</taxon>
        <taxon>Euarchontoglires</taxon>
        <taxon>Primates</taxon>
        <taxon>Haplorrhini</taxon>
        <taxon>Catarrhini</taxon>
        <taxon>Cercopithecidae</taxon>
        <taxon>Cercopithecinae</taxon>
        <taxon>Macaca</taxon>
    </lineage>
</organism>
<dbReference type="CDD" id="cd07990">
    <property type="entry name" value="LPLAT_LCLAT1-like"/>
    <property type="match status" value="1"/>
</dbReference>
<name>A0A7N9CMU7_MACFA</name>
<keyword evidence="4" id="KW-1185">Reference proteome</keyword>
<evidence type="ECO:0000313" key="3">
    <source>
        <dbReference type="Ensembl" id="ENSMFAP00000050268.1"/>
    </source>
</evidence>
<dbReference type="Ensembl" id="ENSMFAT00000075375.1">
    <property type="protein sequence ID" value="ENSMFAP00000050268.1"/>
    <property type="gene ID" value="ENSMFAG00000053688.1"/>
</dbReference>
<feature type="region of interest" description="Disordered" evidence="1">
    <location>
        <begin position="45"/>
        <end position="78"/>
    </location>
</feature>
<proteinExistence type="predicted"/>
<reference evidence="3 4" key="1">
    <citation type="submission" date="2013-03" db="EMBL/GenBank/DDBJ databases">
        <authorList>
            <person name="Warren W."/>
            <person name="Wilson R.K."/>
        </authorList>
    </citation>
    <scope>NUCLEOTIDE SEQUENCE</scope>
</reference>
<dbReference type="AlphaFoldDB" id="A0A7N9CMU7"/>
<dbReference type="GO" id="GO:0003841">
    <property type="term" value="F:1-acylglycerol-3-phosphate O-acyltransferase activity"/>
    <property type="evidence" value="ECO:0007669"/>
    <property type="project" value="TreeGrafter"/>
</dbReference>
<feature type="domain" description="Phospholipid/glycerol acyltransferase" evidence="2">
    <location>
        <begin position="59"/>
        <end position="176"/>
    </location>
</feature>